<protein>
    <submittedName>
        <fullName evidence="7">GTP-binding protein LepA</fullName>
    </submittedName>
</protein>
<dbReference type="InterPro" id="IPR027417">
    <property type="entry name" value="P-loop_NTPase"/>
</dbReference>
<keyword evidence="3" id="KW-0342">GTP-binding</keyword>
<accession>J7GTB7</accession>
<proteinExistence type="predicted"/>
<dbReference type="SUPFAM" id="SSF52540">
    <property type="entry name" value="P-loop containing nucleoside triphosphate hydrolases"/>
    <property type="match status" value="1"/>
</dbReference>
<reference evidence="7 8" key="1">
    <citation type="journal article" date="2012" name="Mol. Biol. Evol.">
        <title>Genome reduction and co-evolution between the primary and secondary bacterial symbionts of psyllids.</title>
        <authorList>
            <person name="Sloan D.B."/>
            <person name="Moran N.A."/>
        </authorList>
    </citation>
    <scope>NUCLEOTIDE SEQUENCE [LARGE SCALE GENOMIC DNA]</scope>
    <source>
        <strain evidence="7 8">CS</strain>
    </source>
</reference>
<feature type="domain" description="Tr-type G" evidence="5">
    <location>
        <begin position="5"/>
        <end position="159"/>
    </location>
</feature>
<evidence type="ECO:0000256" key="3">
    <source>
        <dbReference type="ARBA" id="ARBA00023134"/>
    </source>
</evidence>
<dbReference type="PANTHER" id="PTHR43512:SF4">
    <property type="entry name" value="TRANSLATION FACTOR GUF1 HOMOLOG, CHLOROPLASTIC"/>
    <property type="match status" value="1"/>
</dbReference>
<dbReference type="Proteomes" id="UP000003931">
    <property type="component" value="Chromosome"/>
</dbReference>
<dbReference type="STRING" id="1202537.A33Y_0122"/>
<dbReference type="GO" id="GO:0006412">
    <property type="term" value="P:translation"/>
    <property type="evidence" value="ECO:0007669"/>
    <property type="project" value="UniProtKB-KW"/>
</dbReference>
<evidence type="ECO:0000256" key="4">
    <source>
        <dbReference type="SAM" id="Phobius"/>
    </source>
</evidence>
<dbReference type="Gene3D" id="3.30.70.2570">
    <property type="entry name" value="Elongation factor 4, C-terminal domain"/>
    <property type="match status" value="1"/>
</dbReference>
<dbReference type="GO" id="GO:0003924">
    <property type="term" value="F:GTPase activity"/>
    <property type="evidence" value="ECO:0007669"/>
    <property type="project" value="InterPro"/>
</dbReference>
<dbReference type="GO" id="GO:0005525">
    <property type="term" value="F:GTP binding"/>
    <property type="evidence" value="ECO:0007669"/>
    <property type="project" value="UniProtKB-KW"/>
</dbReference>
<evidence type="ECO:0000256" key="1">
    <source>
        <dbReference type="ARBA" id="ARBA00022741"/>
    </source>
</evidence>
<keyword evidence="1" id="KW-0547">Nucleotide-binding</keyword>
<organism evidence="7 8">
    <name type="scientific">Candidatus Carsonella ruddii CS isolate Thao2000</name>
    <dbReference type="NCBI Taxonomy" id="1202537"/>
    <lineage>
        <taxon>Bacteria</taxon>
        <taxon>Pseudomonadati</taxon>
        <taxon>Pseudomonadota</taxon>
        <taxon>Gammaproteobacteria</taxon>
        <taxon>Oceanospirillales</taxon>
        <taxon>Halomonadaceae</taxon>
        <taxon>Zymobacter group</taxon>
        <taxon>Candidatus Carsonella</taxon>
    </lineage>
</organism>
<dbReference type="GO" id="GO:0043022">
    <property type="term" value="F:ribosome binding"/>
    <property type="evidence" value="ECO:0007669"/>
    <property type="project" value="TreeGrafter"/>
</dbReference>
<dbReference type="PRINTS" id="PR00315">
    <property type="entry name" value="ELONGATNFCT"/>
</dbReference>
<evidence type="ECO:0000259" key="5">
    <source>
        <dbReference type="Pfam" id="PF00009"/>
    </source>
</evidence>
<dbReference type="Pfam" id="PF00009">
    <property type="entry name" value="GTP_EFTU"/>
    <property type="match status" value="1"/>
</dbReference>
<name>J7GTB7_CARRU</name>
<dbReference type="HOGENOM" id="CLU_009995_3_3_6"/>
<feature type="transmembrane region" description="Helical" evidence="4">
    <location>
        <begin position="146"/>
        <end position="162"/>
    </location>
</feature>
<dbReference type="AlphaFoldDB" id="J7GTB7"/>
<dbReference type="KEGG" id="crc:A33Y_0122"/>
<gene>
    <name evidence="7" type="primary">lepA</name>
    <name evidence="7" type="ORF">A33Y_0122</name>
</gene>
<dbReference type="RefSeq" id="WP_014887070.1">
    <property type="nucleotide sequence ID" value="NC_018415.1"/>
</dbReference>
<dbReference type="Pfam" id="PF06421">
    <property type="entry name" value="LepA_C"/>
    <property type="match status" value="1"/>
</dbReference>
<evidence type="ECO:0000313" key="7">
    <source>
        <dbReference type="EMBL" id="AFP83769.1"/>
    </source>
</evidence>
<evidence type="ECO:0000256" key="2">
    <source>
        <dbReference type="ARBA" id="ARBA00022917"/>
    </source>
</evidence>
<dbReference type="InterPro" id="IPR000795">
    <property type="entry name" value="T_Tr_GTP-bd_dom"/>
</dbReference>
<dbReference type="OrthoDB" id="9804431at2"/>
<evidence type="ECO:0000259" key="6">
    <source>
        <dbReference type="Pfam" id="PF06421"/>
    </source>
</evidence>
<evidence type="ECO:0000313" key="8">
    <source>
        <dbReference type="Proteomes" id="UP000003931"/>
    </source>
</evidence>
<keyword evidence="4" id="KW-0472">Membrane</keyword>
<feature type="domain" description="GTP-binding protein LepA C-terminal" evidence="6">
    <location>
        <begin position="443"/>
        <end position="548"/>
    </location>
</feature>
<feature type="transmembrane region" description="Helical" evidence="4">
    <location>
        <begin position="174"/>
        <end position="195"/>
    </location>
</feature>
<dbReference type="GO" id="GO:0045727">
    <property type="term" value="P:positive regulation of translation"/>
    <property type="evidence" value="ECO:0007669"/>
    <property type="project" value="TreeGrafter"/>
</dbReference>
<dbReference type="InterPro" id="IPR038363">
    <property type="entry name" value="LepA_C_sf"/>
</dbReference>
<sequence>MIYNVFNISIIAHVDYGKTTFFNSLINFCKNYKKFNKNFFFINNNKYTIKNNLFSFIFLNKIINFIDCPGHFDFIFEIYKSIYLSDFCFILIDLKKKIEVQTLFCFNLSKKLNKKIFIIINKIDVFLKFENIKKKILKNFGLKNKIFYISAKYSLGIFKIFFLNNKNIIYKNKIIFVIDFLFHFILGYVLIIKVIKGEIYLLDYLKNKYDNFIKIIKIGIFIPKSFFLKKTFLNCIHFFLIKNKFINNNYFFFDKVLFYNFKKPIILIYFDIFLENDFFLLKLLENDFSINYKKKNSKLFGKGYSLGFLGNFHSFITFKKISILTKFYVTDCKIYYLIKEKNNWYFNYIEKDNIYYEQIMKTKIYILKKNFFKIFKYLLSLNFSKFKIINNNDIIIIIFYLKLNIIINNFFIELQKNINFFIFYEFFFHHFFLSNVKFISVLINNKIINELNFISINNLKNSIFFFYNKLKKNFKNKIIDIKIQFLHKNKIFFTKKINCYKKNVIDKCYGGDISRKLKLLKKQNIGKLKLLKKQNIILEKNILLNLMKNEKSYL</sequence>
<dbReference type="InterPro" id="IPR006297">
    <property type="entry name" value="EF-4"/>
</dbReference>
<dbReference type="PATRIC" id="fig|1202537.3.peg.104"/>
<dbReference type="InterPro" id="IPR013842">
    <property type="entry name" value="LepA_CTD"/>
</dbReference>
<keyword evidence="2" id="KW-0648">Protein biosynthesis</keyword>
<dbReference type="Gene3D" id="3.40.50.300">
    <property type="entry name" value="P-loop containing nucleotide triphosphate hydrolases"/>
    <property type="match status" value="1"/>
</dbReference>
<keyword evidence="4" id="KW-0812">Transmembrane</keyword>
<dbReference type="EMBL" id="CP003542">
    <property type="protein sequence ID" value="AFP83769.1"/>
    <property type="molecule type" value="Genomic_DNA"/>
</dbReference>
<keyword evidence="4" id="KW-1133">Transmembrane helix</keyword>
<dbReference type="PANTHER" id="PTHR43512">
    <property type="entry name" value="TRANSLATION FACTOR GUF1-RELATED"/>
    <property type="match status" value="1"/>
</dbReference>